<reference evidence="2" key="1">
    <citation type="journal article" date="2020" name="Stud. Mycol.">
        <title>101 Dothideomycetes genomes: a test case for predicting lifestyles and emergence of pathogens.</title>
        <authorList>
            <person name="Haridas S."/>
            <person name="Albert R."/>
            <person name="Binder M."/>
            <person name="Bloem J."/>
            <person name="Labutti K."/>
            <person name="Salamov A."/>
            <person name="Andreopoulos B."/>
            <person name="Baker S."/>
            <person name="Barry K."/>
            <person name="Bills G."/>
            <person name="Bluhm B."/>
            <person name="Cannon C."/>
            <person name="Castanera R."/>
            <person name="Culley D."/>
            <person name="Daum C."/>
            <person name="Ezra D."/>
            <person name="Gonzalez J."/>
            <person name="Henrissat B."/>
            <person name="Kuo A."/>
            <person name="Liang C."/>
            <person name="Lipzen A."/>
            <person name="Lutzoni F."/>
            <person name="Magnuson J."/>
            <person name="Mondo S."/>
            <person name="Nolan M."/>
            <person name="Ohm R."/>
            <person name="Pangilinan J."/>
            <person name="Park H.-J."/>
            <person name="Ramirez L."/>
            <person name="Alfaro M."/>
            <person name="Sun H."/>
            <person name="Tritt A."/>
            <person name="Yoshinaga Y."/>
            <person name="Zwiers L.-H."/>
            <person name="Turgeon B."/>
            <person name="Goodwin S."/>
            <person name="Spatafora J."/>
            <person name="Crous P."/>
            <person name="Grigoriev I."/>
        </authorList>
    </citation>
    <scope>NUCLEOTIDE SEQUENCE</scope>
    <source>
        <strain evidence="2">CBS 269.34</strain>
    </source>
</reference>
<feature type="compositionally biased region" description="Basic and acidic residues" evidence="1">
    <location>
        <begin position="40"/>
        <end position="56"/>
    </location>
</feature>
<dbReference type="Proteomes" id="UP000799750">
    <property type="component" value="Unassembled WGS sequence"/>
</dbReference>
<evidence type="ECO:0000313" key="2">
    <source>
        <dbReference type="EMBL" id="KAF2492103.1"/>
    </source>
</evidence>
<keyword evidence="3" id="KW-1185">Reference proteome</keyword>
<feature type="region of interest" description="Disordered" evidence="1">
    <location>
        <begin position="1"/>
        <end position="56"/>
    </location>
</feature>
<dbReference type="AlphaFoldDB" id="A0A6A6QK95"/>
<name>A0A6A6QK95_9PEZI</name>
<accession>A0A6A6QK95</accession>
<proteinExistence type="predicted"/>
<gene>
    <name evidence="2" type="ORF">BU16DRAFT_529472</name>
</gene>
<evidence type="ECO:0000313" key="3">
    <source>
        <dbReference type="Proteomes" id="UP000799750"/>
    </source>
</evidence>
<organism evidence="2 3">
    <name type="scientific">Lophium mytilinum</name>
    <dbReference type="NCBI Taxonomy" id="390894"/>
    <lineage>
        <taxon>Eukaryota</taxon>
        <taxon>Fungi</taxon>
        <taxon>Dikarya</taxon>
        <taxon>Ascomycota</taxon>
        <taxon>Pezizomycotina</taxon>
        <taxon>Dothideomycetes</taxon>
        <taxon>Pleosporomycetidae</taxon>
        <taxon>Mytilinidiales</taxon>
        <taxon>Mytilinidiaceae</taxon>
        <taxon>Lophium</taxon>
    </lineage>
</organism>
<sequence length="56" mass="6297">MGRGDSPPDPYPAEADAWENQGKQRDPVPPGPHRRHGSRTKREAPRMAPRALDRAR</sequence>
<evidence type="ECO:0000256" key="1">
    <source>
        <dbReference type="SAM" id="MobiDB-lite"/>
    </source>
</evidence>
<protein>
    <submittedName>
        <fullName evidence="2">Uncharacterized protein</fullName>
    </submittedName>
</protein>
<dbReference type="EMBL" id="MU004194">
    <property type="protein sequence ID" value="KAF2492103.1"/>
    <property type="molecule type" value="Genomic_DNA"/>
</dbReference>